<dbReference type="Proteomes" id="UP001589535">
    <property type="component" value="Unassembled WGS sequence"/>
</dbReference>
<proteinExistence type="predicted"/>
<gene>
    <name evidence="1" type="ORF">ACFFTO_18130</name>
</gene>
<accession>A0ABV5U417</accession>
<comment type="caution">
    <text evidence="1">The sequence shown here is derived from an EMBL/GenBank/DDBJ whole genome shotgun (WGS) entry which is preliminary data.</text>
</comment>
<organism evidence="1 2">
    <name type="scientific">Amycolatopsis plumensis</name>
    <dbReference type="NCBI Taxonomy" id="236508"/>
    <lineage>
        <taxon>Bacteria</taxon>
        <taxon>Bacillati</taxon>
        <taxon>Actinomycetota</taxon>
        <taxon>Actinomycetes</taxon>
        <taxon>Pseudonocardiales</taxon>
        <taxon>Pseudonocardiaceae</taxon>
        <taxon>Amycolatopsis</taxon>
    </lineage>
</organism>
<evidence type="ECO:0000313" key="2">
    <source>
        <dbReference type="Proteomes" id="UP001589535"/>
    </source>
</evidence>
<sequence>MTETAQPIRALLSDAAWHTALAAVREQAVIDTHEPAAIIELLTRAVDCAEHDGDRALAESGRVRILKLALTHHDHAGVQAGVAALSPLYHRWDGGQYATYVASDLTGTDDSAPVLDGGRDRHALCCGATGPSETDR</sequence>
<dbReference type="RefSeq" id="WP_378194795.1">
    <property type="nucleotide sequence ID" value="NZ_JBHMBK010000012.1"/>
</dbReference>
<protein>
    <submittedName>
        <fullName evidence="1">Uncharacterized protein</fullName>
    </submittedName>
</protein>
<name>A0ABV5U417_9PSEU</name>
<reference evidence="1 2" key="1">
    <citation type="submission" date="2024-09" db="EMBL/GenBank/DDBJ databases">
        <authorList>
            <person name="Sun Q."/>
            <person name="Mori K."/>
        </authorList>
    </citation>
    <scope>NUCLEOTIDE SEQUENCE [LARGE SCALE GENOMIC DNA]</scope>
    <source>
        <strain evidence="1 2">JCM 13852</strain>
    </source>
</reference>
<dbReference type="EMBL" id="JBHMBK010000012">
    <property type="protein sequence ID" value="MFB9686119.1"/>
    <property type="molecule type" value="Genomic_DNA"/>
</dbReference>
<keyword evidence="2" id="KW-1185">Reference proteome</keyword>
<evidence type="ECO:0000313" key="1">
    <source>
        <dbReference type="EMBL" id="MFB9686119.1"/>
    </source>
</evidence>